<dbReference type="Proteomes" id="UP000887561">
    <property type="component" value="Unplaced"/>
</dbReference>
<evidence type="ECO:0000313" key="10">
    <source>
        <dbReference type="Proteomes" id="UP000887561"/>
    </source>
</evidence>
<dbReference type="InterPro" id="IPR021990">
    <property type="entry name" value="Mediator_Med12_LCEWAV"/>
</dbReference>
<reference evidence="11" key="1">
    <citation type="submission" date="2022-11" db="UniProtKB">
        <authorList>
            <consortium name="WormBaseParasite"/>
        </authorList>
    </citation>
    <scope>IDENTIFICATION</scope>
</reference>
<feature type="compositionally biased region" description="Polar residues" evidence="8">
    <location>
        <begin position="1"/>
        <end position="15"/>
    </location>
</feature>
<evidence type="ECO:0000256" key="5">
    <source>
        <dbReference type="ARBA" id="ARBA00023159"/>
    </source>
</evidence>
<feature type="compositionally biased region" description="Polar residues" evidence="8">
    <location>
        <begin position="31"/>
        <end position="40"/>
    </location>
</feature>
<keyword evidence="6" id="KW-0804">Transcription</keyword>
<evidence type="ECO:0000313" key="11">
    <source>
        <dbReference type="WBParaSite" id="scaffold7304_cov211.g11889"/>
    </source>
</evidence>
<organism evidence="10 11">
    <name type="scientific">Meloidogyne javanica</name>
    <name type="common">Root-knot nematode worm</name>
    <dbReference type="NCBI Taxonomy" id="6303"/>
    <lineage>
        <taxon>Eukaryota</taxon>
        <taxon>Metazoa</taxon>
        <taxon>Ecdysozoa</taxon>
        <taxon>Nematoda</taxon>
        <taxon>Chromadorea</taxon>
        <taxon>Rhabditida</taxon>
        <taxon>Tylenchina</taxon>
        <taxon>Tylenchomorpha</taxon>
        <taxon>Tylenchoidea</taxon>
        <taxon>Meloidogynidae</taxon>
        <taxon>Meloidogyninae</taxon>
        <taxon>Meloidogyne</taxon>
        <taxon>Meloidogyne incognita group</taxon>
    </lineage>
</organism>
<dbReference type="WBParaSite" id="scaffold7304_cov211.g11889">
    <property type="protein sequence ID" value="scaffold7304_cov211.g11889"/>
    <property type="gene ID" value="scaffold7304_cov211.g11889"/>
</dbReference>
<evidence type="ECO:0000256" key="2">
    <source>
        <dbReference type="ARBA" id="ARBA00010289"/>
    </source>
</evidence>
<feature type="region of interest" description="Disordered" evidence="8">
    <location>
        <begin position="1"/>
        <end position="41"/>
    </location>
</feature>
<comment type="subcellular location">
    <subcellularLocation>
        <location evidence="1">Nucleus</location>
    </subcellularLocation>
</comment>
<evidence type="ECO:0000256" key="7">
    <source>
        <dbReference type="ARBA" id="ARBA00023242"/>
    </source>
</evidence>
<keyword evidence="4" id="KW-0805">Transcription regulation</keyword>
<protein>
    <submittedName>
        <fullName evidence="11">Mediator complex subunit Med12 LCEWAV-domain domain-containing protein</fullName>
    </submittedName>
</protein>
<feature type="region of interest" description="Disordered" evidence="8">
    <location>
        <begin position="613"/>
        <end position="636"/>
    </location>
</feature>
<keyword evidence="10" id="KW-1185">Reference proteome</keyword>
<evidence type="ECO:0000256" key="1">
    <source>
        <dbReference type="ARBA" id="ARBA00004123"/>
    </source>
</evidence>
<keyword evidence="5" id="KW-0010">Activator</keyword>
<keyword evidence="3" id="KW-0678">Repressor</keyword>
<sequence length="1358" mass="156792">MHQYFQRIQNRNQLSPDARPLKRHNRKSDSFRQSGGSDKSSGVVAIMHPDVFPQQEKQEEDNLGPDRVVKGYQIEVIHSVLVRHEYESLMKTSRIFATDDQLYRAARWIKQVMNKKNELNVIWLDKNWIKENNVRGFISDCFREEFFESLVSGRRIQLKDIKRHSLAACFPRFLRTSYDQLNSLASAKTVPLCEAMSLLYEKGVPIQKAIWFLKMNQVAHPILVTASKQKKGGNTLPSDDYSSDMCELLAEFSNFSLDQPQTFRILIILMTQFTDIVVQNVFIARRVASILCFRLMQYRKDYEKMRSQNLSPIAPETCFDDLSNCQHHRPTLLVIFGFLHAIILDCPSALIWTPFEPQELLEGSLKSSKLSRAVEKENALQSVVWLCGSPLDYLPCKIEVTCQHFSGSFKDKILDLLNKKVEEIKMRSLAVEDRWAFISPSNSQFGIDVIIEECLNIISFLDTIPLDKPNALHILYENIFPKDEDLNESVGINIRVRILVLWAVTAERSGTYRSLLITKLLLLLSKSENKFGSLKSIHSLLVDCLNRDWAFNERNKNKTDEGNDGRWNVEFGNLMVLFYELQRVGLFDHDRYVRALMRNGTLGQSPLYQRLKANETSESQPERVEQQNSSKRQSVDLVPVKQEPQMIISFIPTTPSVSSTVNTNPFSGSTPQQNQQKFDEFAKLQQEYELDVHPHMDIKSKLRDACNQRAIVLYGISDQRDQVRQDLRKIAREICKLWKRLSVEFIQTSPDSPTRELRYKRKCTNEQIAEQMDKFKSQTYFDQLIICGWCTENFVDSIEEFLRQLTEQQTVLSPFPTSECLDLLCEMIMLAYVIVARLAEHFYYFLYSPEACSIYNSLFKLIQNDLELLRQNFPITCWSRTIAIFLLHTRNKLIGVGEEEGKITKINLLGKYEDLAVLFPSAGSGSLARNLKYDQQLMVDQLNLSSSNNFRFLSYMDLKMRLQTMQNEHSKYSFVVNAFRAANSYGRDYERLVELANFCAHVSTQLGLETEWCSAIQELCCSNVSNNSNDLGQRVITSSTLRRDCNQVALKIAHITELNFVLFPLLSVVMQLVDELKRKVEASRKDATNHRKFSKQLAIARCALLSICDQDWVIERMHAICSSDKDMDNFINCPRLKNHSVGQQLLRVALRRKSERDIKQELMECTDKTIYEKLLSALSIWNMRATYFDFKLIINETFPESQMSKLGNGNQQLANHYQMTMFLFNNIATAIHQLFVSRLILKDNKQNEEKMDVDDFRPSGINCFWQIASLVTAMPSPPPPTGMSSQNPHWCPWIGSAMKAYILKVVAENLKTLPEKDSKNKQSENIEQLKYEQLLAYQPFLNLVMACTEGEDVKQLVD</sequence>
<accession>A0A915N6J4</accession>
<evidence type="ECO:0000259" key="9">
    <source>
        <dbReference type="Pfam" id="PF12145"/>
    </source>
</evidence>
<dbReference type="Pfam" id="PF12145">
    <property type="entry name" value="Med12-LCEWAV"/>
    <property type="match status" value="2"/>
</dbReference>
<proteinExistence type="inferred from homology"/>
<evidence type="ECO:0000256" key="8">
    <source>
        <dbReference type="SAM" id="MobiDB-lite"/>
    </source>
</evidence>
<dbReference type="GO" id="GO:0005634">
    <property type="term" value="C:nucleus"/>
    <property type="evidence" value="ECO:0007669"/>
    <property type="project" value="UniProtKB-SubCell"/>
</dbReference>
<evidence type="ECO:0000256" key="6">
    <source>
        <dbReference type="ARBA" id="ARBA00023163"/>
    </source>
</evidence>
<evidence type="ECO:0000256" key="4">
    <source>
        <dbReference type="ARBA" id="ARBA00023015"/>
    </source>
</evidence>
<feature type="compositionally biased region" description="Basic and acidic residues" evidence="8">
    <location>
        <begin position="613"/>
        <end position="625"/>
    </location>
</feature>
<keyword evidence="7" id="KW-0539">Nucleus</keyword>
<evidence type="ECO:0000256" key="3">
    <source>
        <dbReference type="ARBA" id="ARBA00022491"/>
    </source>
</evidence>
<feature type="domain" description="Mediator complex subunit Med12 LCEWAV-domain" evidence="9">
    <location>
        <begin position="309"/>
        <end position="521"/>
    </location>
</feature>
<name>A0A915N6J4_MELJA</name>
<feature type="domain" description="Mediator complex subunit Med12 LCEWAV-domain" evidence="9">
    <location>
        <begin position="562"/>
        <end position="660"/>
    </location>
</feature>
<comment type="similarity">
    <text evidence="2">Belongs to the Mediator complex subunit 12 family.</text>
</comment>